<evidence type="ECO:0000256" key="1">
    <source>
        <dbReference type="SAM" id="MobiDB-lite"/>
    </source>
</evidence>
<protein>
    <submittedName>
        <fullName evidence="2">Uncharacterized protein</fullName>
    </submittedName>
</protein>
<gene>
    <name evidence="2" type="ORF">M406DRAFT_332573</name>
</gene>
<dbReference type="AlphaFoldDB" id="A0A9P5CLU2"/>
<name>A0A9P5CLU2_CRYP1</name>
<dbReference type="EMBL" id="MU032350">
    <property type="protein sequence ID" value="KAF3762185.1"/>
    <property type="molecule type" value="Genomic_DNA"/>
</dbReference>
<evidence type="ECO:0000313" key="3">
    <source>
        <dbReference type="Proteomes" id="UP000803844"/>
    </source>
</evidence>
<evidence type="ECO:0000313" key="2">
    <source>
        <dbReference type="EMBL" id="KAF3762185.1"/>
    </source>
</evidence>
<sequence length="456" mass="52088">MIASQDAVSQPQGFPYFPLLPREIQVMIWKNAIDKPGIHFLGVTLKRPRKEDPRGLSSDPGAYTADWESVMRSRPGQPSWYWNPPGSEFREKAWVPMHTWDTPSRLCLIDYQPPSTSSSAGCSSSFYTFENASKMSGLPVKELRGLLKKPTDIDLGDDLYNNKYNKHNKTITMDGANDVVYLKFSARDDENSWSKLPTFLLDLDKERRANEHSFNRITKIAVEVDFLFATTEEVHSKICDTFGGYHSNASRCIVPRPFLEHDSLASGRGYTCAFCDESPVEHGSEDWYLQRFANFLHAFPNLKEVFLVVPGDVDNDDDEEQQSQTEGHHHQKSADKKFYSAKGPVARTVSEWRERQFSPPQVEVAPQPEAPAVPRPKLKSSWRIVKKDLGRGRRTFWCPGGVLREPREETVSRRLATVVDTFHWWYVNERPEREGQSGVLALEAAEEVQFRALSWS</sequence>
<dbReference type="GeneID" id="63837889"/>
<reference evidence="2" key="1">
    <citation type="journal article" date="2020" name="Phytopathology">
        <title>Genome sequence of the chestnut blight fungus Cryphonectria parasitica EP155: A fundamental resource for an archetypical invasive plant pathogen.</title>
        <authorList>
            <person name="Crouch J.A."/>
            <person name="Dawe A."/>
            <person name="Aerts A."/>
            <person name="Barry K."/>
            <person name="Churchill A.C.L."/>
            <person name="Grimwood J."/>
            <person name="Hillman B."/>
            <person name="Milgroom M.G."/>
            <person name="Pangilinan J."/>
            <person name="Smith M."/>
            <person name="Salamov A."/>
            <person name="Schmutz J."/>
            <person name="Yadav J."/>
            <person name="Grigoriev I.V."/>
            <person name="Nuss D."/>
        </authorList>
    </citation>
    <scope>NUCLEOTIDE SEQUENCE</scope>
    <source>
        <strain evidence="2">EP155</strain>
    </source>
</reference>
<feature type="region of interest" description="Disordered" evidence="1">
    <location>
        <begin position="313"/>
        <end position="339"/>
    </location>
</feature>
<proteinExistence type="predicted"/>
<keyword evidence="3" id="KW-1185">Reference proteome</keyword>
<comment type="caution">
    <text evidence="2">The sequence shown here is derived from an EMBL/GenBank/DDBJ whole genome shotgun (WGS) entry which is preliminary data.</text>
</comment>
<dbReference type="Proteomes" id="UP000803844">
    <property type="component" value="Unassembled WGS sequence"/>
</dbReference>
<organism evidence="2 3">
    <name type="scientific">Cryphonectria parasitica (strain ATCC 38755 / EP155)</name>
    <dbReference type="NCBI Taxonomy" id="660469"/>
    <lineage>
        <taxon>Eukaryota</taxon>
        <taxon>Fungi</taxon>
        <taxon>Dikarya</taxon>
        <taxon>Ascomycota</taxon>
        <taxon>Pezizomycotina</taxon>
        <taxon>Sordariomycetes</taxon>
        <taxon>Sordariomycetidae</taxon>
        <taxon>Diaporthales</taxon>
        <taxon>Cryphonectriaceae</taxon>
        <taxon>Cryphonectria-Endothia species complex</taxon>
        <taxon>Cryphonectria</taxon>
    </lineage>
</organism>
<accession>A0A9P5CLU2</accession>
<dbReference type="RefSeq" id="XP_040773164.1">
    <property type="nucleotide sequence ID" value="XM_040920760.1"/>
</dbReference>
<feature type="compositionally biased region" description="Basic and acidic residues" evidence="1">
    <location>
        <begin position="326"/>
        <end position="338"/>
    </location>
</feature>